<comment type="subcellular location">
    <subcellularLocation>
        <location evidence="1 10">Cell outer membrane</location>
        <topology evidence="1 10">Multi-pass membrane protein</topology>
    </subcellularLocation>
</comment>
<organism evidence="15 17">
    <name type="scientific">Sphingosinicella microcystinivorans</name>
    <dbReference type="NCBI Taxonomy" id="335406"/>
    <lineage>
        <taxon>Bacteria</taxon>
        <taxon>Pseudomonadati</taxon>
        <taxon>Pseudomonadota</taxon>
        <taxon>Alphaproteobacteria</taxon>
        <taxon>Sphingomonadales</taxon>
        <taxon>Sphingosinicellaceae</taxon>
        <taxon>Sphingosinicella</taxon>
    </lineage>
</organism>
<evidence type="ECO:0000313" key="18">
    <source>
        <dbReference type="Proteomes" id="UP000276029"/>
    </source>
</evidence>
<dbReference type="GO" id="GO:0009279">
    <property type="term" value="C:cell outer membrane"/>
    <property type="evidence" value="ECO:0007669"/>
    <property type="project" value="UniProtKB-SubCell"/>
</dbReference>
<evidence type="ECO:0000256" key="12">
    <source>
        <dbReference type="SAM" id="MobiDB-lite"/>
    </source>
</evidence>
<dbReference type="EMBL" id="AP018711">
    <property type="protein sequence ID" value="BBE32395.1"/>
    <property type="molecule type" value="Genomic_DNA"/>
</dbReference>
<dbReference type="Pfam" id="PF00593">
    <property type="entry name" value="TonB_dep_Rec_b-barrel"/>
    <property type="match status" value="1"/>
</dbReference>
<evidence type="ECO:0000256" key="6">
    <source>
        <dbReference type="ARBA" id="ARBA00023004"/>
    </source>
</evidence>
<keyword evidence="18" id="KW-1185">Reference proteome</keyword>
<dbReference type="PROSITE" id="PS52016">
    <property type="entry name" value="TONB_DEPENDENT_REC_3"/>
    <property type="match status" value="1"/>
</dbReference>
<keyword evidence="4" id="KW-0406">Ion transport</keyword>
<evidence type="ECO:0000256" key="8">
    <source>
        <dbReference type="ARBA" id="ARBA00023136"/>
    </source>
</evidence>
<feature type="region of interest" description="Disordered" evidence="12">
    <location>
        <begin position="108"/>
        <end position="142"/>
    </location>
</feature>
<protein>
    <submittedName>
        <fullName evidence="15 16">TonB-dependent receptor</fullName>
    </submittedName>
</protein>
<evidence type="ECO:0000256" key="7">
    <source>
        <dbReference type="ARBA" id="ARBA00023077"/>
    </source>
</evidence>
<evidence type="ECO:0000256" key="13">
    <source>
        <dbReference type="SAM" id="SignalP"/>
    </source>
</evidence>
<dbReference type="InterPro" id="IPR000531">
    <property type="entry name" value="Beta-barrel_TonB"/>
</dbReference>
<name>A0AAD1FZC0_SPHMI</name>
<evidence type="ECO:0000256" key="5">
    <source>
        <dbReference type="ARBA" id="ARBA00022692"/>
    </source>
</evidence>
<feature type="domain" description="Secretin/TonB short N-terminal" evidence="14">
    <location>
        <begin position="55"/>
        <end position="106"/>
    </location>
</feature>
<evidence type="ECO:0000313" key="16">
    <source>
        <dbReference type="EMBL" id="RKS88649.1"/>
    </source>
</evidence>
<dbReference type="Proteomes" id="UP000275727">
    <property type="component" value="Chromosome"/>
</dbReference>
<keyword evidence="8 10" id="KW-0472">Membrane</keyword>
<evidence type="ECO:0000256" key="1">
    <source>
        <dbReference type="ARBA" id="ARBA00004571"/>
    </source>
</evidence>
<feature type="chain" id="PRO_5042294463" evidence="13">
    <location>
        <begin position="29"/>
        <end position="1007"/>
    </location>
</feature>
<dbReference type="InterPro" id="IPR039426">
    <property type="entry name" value="TonB-dep_rcpt-like"/>
</dbReference>
<dbReference type="RefSeq" id="WP_121050093.1">
    <property type="nucleotide sequence ID" value="NZ_AP018711.1"/>
</dbReference>
<dbReference type="Pfam" id="PF07715">
    <property type="entry name" value="Plug"/>
    <property type="match status" value="1"/>
</dbReference>
<dbReference type="Gene3D" id="2.40.170.20">
    <property type="entry name" value="TonB-dependent receptor, beta-barrel domain"/>
    <property type="match status" value="1"/>
</dbReference>
<evidence type="ECO:0000313" key="15">
    <source>
        <dbReference type="EMBL" id="BBE32395.1"/>
    </source>
</evidence>
<keyword evidence="5 10" id="KW-0812">Transmembrane</keyword>
<dbReference type="PANTHER" id="PTHR47234">
    <property type="match status" value="1"/>
</dbReference>
<evidence type="ECO:0000256" key="10">
    <source>
        <dbReference type="PROSITE-ProRule" id="PRU01360"/>
    </source>
</evidence>
<feature type="signal peptide" evidence="13">
    <location>
        <begin position="1"/>
        <end position="28"/>
    </location>
</feature>
<dbReference type="Gene3D" id="3.55.50.30">
    <property type="match status" value="1"/>
</dbReference>
<keyword evidence="2 10" id="KW-0813">Transport</keyword>
<dbReference type="SUPFAM" id="SSF56935">
    <property type="entry name" value="Porins"/>
    <property type="match status" value="1"/>
</dbReference>
<dbReference type="Gene3D" id="2.170.130.10">
    <property type="entry name" value="TonB-dependent receptor, plug domain"/>
    <property type="match status" value="1"/>
</dbReference>
<dbReference type="InterPro" id="IPR012910">
    <property type="entry name" value="Plug_dom"/>
</dbReference>
<keyword evidence="3 10" id="KW-1134">Transmembrane beta strand</keyword>
<dbReference type="InterPro" id="IPR036942">
    <property type="entry name" value="Beta-barrel_TonB_sf"/>
</dbReference>
<dbReference type="GO" id="GO:0006826">
    <property type="term" value="P:iron ion transport"/>
    <property type="evidence" value="ECO:0007669"/>
    <property type="project" value="UniProtKB-KW"/>
</dbReference>
<evidence type="ECO:0000256" key="2">
    <source>
        <dbReference type="ARBA" id="ARBA00022448"/>
    </source>
</evidence>
<evidence type="ECO:0000256" key="9">
    <source>
        <dbReference type="ARBA" id="ARBA00023237"/>
    </source>
</evidence>
<sequence>MTIETGLMRAVLLLGAAAVPAMPAAVQAAETDYSVHIPAGPLDGALKALANQTGRQLLYTSALVAGRTAPALGGRFTPEAALARLLGDAPIAVRAVSPSVFVLEAKTPAPRAKPSAPPRPAKPRADGSAARAGTPANDPETIVVTGSNIRGARPAAPVIRIDRTDIDRSGYASVAEVLAALPQSFGGTGSEDTSITGIDRSIVNSGFGSSANLRGLGSDATLTLVNGRRLAGSGSNADFSDISSVPLIAIDRIEVLPDGASALYGSDAVGGVVNIILKRDPTHWETRARIGTVTKGGAQDYLLAQTGGAAWSGGQLVAAYEYQHRDALAASARPYAASFDLRPLGGDDFRTTYAYPGTILRLDGPSGSLLPAFAIPAGQDGTALAPGDFTSGANYYNFREGADILPEQTRHSGWVSAEQRVGDIRLFAEGRYSHRRFAFLSPASVALLPVTAANPWFVSPTGSAFDYIGYAFGPEIGPARSTGRVESWSTVGGAVWSPGGDWDIEVSGGYAQERTRNVYENLVNQTHAFEALGTIPDDPATAWSTARDGYFNPYSAVPFNGADVLDFIAEGFSREYVKSRLATADVKADGTLVSHADGDIRLALGAGVRREFLDRRGSSFYSGTTPATLQPVDADRSVRAVFAELSVPIVGAGNARAGLQRLDLSAAVRHERYSDFGHTTNPKLGLVWSPLQGLDLRGSWGTSFRAPGLREIGDPLNVSATQLATPAGGRMTAISLGGGNPDLDPERAHSLSLGARFAPARAGFSAEVNLFETRFRGRIGRPAYEDLSRVLLDPDFAPFLRFIDAANPDDVAYVEALIAHPGSMVSGSLPVSAFQVVVDGRYANTARVVVRGLDVQLAQRWTLGSGEASLALSGTWLTDYKRRITTAAPMSDKVATVGFPSDLRVRTSAGWNRSDVGLTLTMNYVDGYADPLSTPARKVDAGTTFDAQLRYSPQDVTWAEGLTLALSVQNLFANDPPFVNNSFGVGYDPANADPSGRQVSLQLSRRW</sequence>
<evidence type="ECO:0000256" key="3">
    <source>
        <dbReference type="ARBA" id="ARBA00022452"/>
    </source>
</evidence>
<dbReference type="InterPro" id="IPR011662">
    <property type="entry name" value="Secretin/TonB_short_N"/>
</dbReference>
<comment type="similarity">
    <text evidence="10 11">Belongs to the TonB-dependent receptor family.</text>
</comment>
<reference evidence="15 17" key="1">
    <citation type="submission" date="2018-06" db="EMBL/GenBank/DDBJ databases">
        <title>Complete Genome Sequence of the Microcystin-Degrading Bacterium Sphingosinicella microcystinivorans Strain B-9.</title>
        <authorList>
            <person name="Jin H."/>
            <person name="Nishizawa T."/>
            <person name="Guo Y."/>
            <person name="Nishizawa A."/>
            <person name="Park H."/>
            <person name="Kato H."/>
            <person name="Tsuji K."/>
            <person name="Harada K."/>
        </authorList>
    </citation>
    <scope>NUCLEOTIDE SEQUENCE [LARGE SCALE GENOMIC DNA]</scope>
    <source>
        <strain evidence="15 17">B9</strain>
    </source>
</reference>
<gene>
    <name evidence="16" type="ORF">DFR51_1847</name>
    <name evidence="15" type="ORF">SmB9_00530</name>
</gene>
<dbReference type="EMBL" id="RBWX01000008">
    <property type="protein sequence ID" value="RKS88649.1"/>
    <property type="molecule type" value="Genomic_DNA"/>
</dbReference>
<evidence type="ECO:0000313" key="17">
    <source>
        <dbReference type="Proteomes" id="UP000275727"/>
    </source>
</evidence>
<evidence type="ECO:0000256" key="11">
    <source>
        <dbReference type="RuleBase" id="RU003357"/>
    </source>
</evidence>
<keyword evidence="7 11" id="KW-0798">TonB box</keyword>
<dbReference type="PANTHER" id="PTHR47234:SF2">
    <property type="entry name" value="TONB-DEPENDENT RECEPTOR"/>
    <property type="match status" value="1"/>
</dbReference>
<reference evidence="16 18" key="2">
    <citation type="submission" date="2018-10" db="EMBL/GenBank/DDBJ databases">
        <title>Genomic Encyclopedia of Type Strains, Phase IV (KMG-IV): sequencing the most valuable type-strain genomes for metagenomic binning, comparative biology and taxonomic classification.</title>
        <authorList>
            <person name="Goeker M."/>
        </authorList>
    </citation>
    <scope>NUCLEOTIDE SEQUENCE [LARGE SCALE GENOMIC DNA]</scope>
    <source>
        <strain evidence="16 18">DSM 19791</strain>
    </source>
</reference>
<dbReference type="Proteomes" id="UP000276029">
    <property type="component" value="Unassembled WGS sequence"/>
</dbReference>
<keyword evidence="9 10" id="KW-0998">Cell outer membrane</keyword>
<keyword evidence="13" id="KW-0732">Signal</keyword>
<keyword evidence="15" id="KW-0675">Receptor</keyword>
<dbReference type="InterPro" id="IPR037066">
    <property type="entry name" value="Plug_dom_sf"/>
</dbReference>
<proteinExistence type="inferred from homology"/>
<evidence type="ECO:0000256" key="4">
    <source>
        <dbReference type="ARBA" id="ARBA00022496"/>
    </source>
</evidence>
<keyword evidence="6" id="KW-0408">Iron</keyword>
<accession>A0AAD1FZC0</accession>
<dbReference type="SMART" id="SM00965">
    <property type="entry name" value="STN"/>
    <property type="match status" value="1"/>
</dbReference>
<keyword evidence="4" id="KW-0410">Iron transport</keyword>
<dbReference type="KEGG" id="smic:SmB9_00530"/>
<evidence type="ECO:0000259" key="14">
    <source>
        <dbReference type="SMART" id="SM00965"/>
    </source>
</evidence>
<dbReference type="AlphaFoldDB" id="A0AAD1FZC0"/>